<dbReference type="InterPro" id="IPR024088">
    <property type="entry name" value="Tyr-tRNA-ligase_bac-type"/>
</dbReference>
<dbReference type="GO" id="GO:0003723">
    <property type="term" value="F:RNA binding"/>
    <property type="evidence" value="ECO:0007669"/>
    <property type="project" value="UniProtKB-KW"/>
</dbReference>
<comment type="subunit">
    <text evidence="1 10">Homodimer.</text>
</comment>
<evidence type="ECO:0000256" key="7">
    <source>
        <dbReference type="ARBA" id="ARBA00022917"/>
    </source>
</evidence>
<organism evidence="12 13">
    <name type="scientific">Proteiniclasticum aestuarii</name>
    <dbReference type="NCBI Taxonomy" id="2817862"/>
    <lineage>
        <taxon>Bacteria</taxon>
        <taxon>Bacillati</taxon>
        <taxon>Bacillota</taxon>
        <taxon>Clostridia</taxon>
        <taxon>Eubacteriales</taxon>
        <taxon>Clostridiaceae</taxon>
        <taxon>Proteiniclasticum</taxon>
    </lineage>
</organism>
<dbReference type="PROSITE" id="PS00178">
    <property type="entry name" value="AA_TRNA_LIGASE_I"/>
    <property type="match status" value="1"/>
</dbReference>
<dbReference type="Gene3D" id="3.10.290.10">
    <property type="entry name" value="RNA-binding S4 domain"/>
    <property type="match status" value="1"/>
</dbReference>
<name>A0A939H628_9CLOT</name>
<evidence type="ECO:0000256" key="6">
    <source>
        <dbReference type="ARBA" id="ARBA00022884"/>
    </source>
</evidence>
<dbReference type="AlphaFoldDB" id="A0A939H628"/>
<keyword evidence="5 10" id="KW-0067">ATP-binding</keyword>
<evidence type="ECO:0000256" key="8">
    <source>
        <dbReference type="ARBA" id="ARBA00023146"/>
    </source>
</evidence>
<dbReference type="Proteomes" id="UP000664218">
    <property type="component" value="Unassembled WGS sequence"/>
</dbReference>
<dbReference type="GO" id="GO:0005524">
    <property type="term" value="F:ATP binding"/>
    <property type="evidence" value="ECO:0007669"/>
    <property type="project" value="UniProtKB-UniRule"/>
</dbReference>
<dbReference type="EMBL" id="JAFNJU010000005">
    <property type="protein sequence ID" value="MBO1264917.1"/>
    <property type="molecule type" value="Genomic_DNA"/>
</dbReference>
<dbReference type="GO" id="GO:0005829">
    <property type="term" value="C:cytosol"/>
    <property type="evidence" value="ECO:0007669"/>
    <property type="project" value="TreeGrafter"/>
</dbReference>
<dbReference type="PRINTS" id="PR01040">
    <property type="entry name" value="TRNASYNTHTYR"/>
</dbReference>
<gene>
    <name evidence="10" type="primary">tyrS</name>
    <name evidence="12" type="ORF">J3A84_07740</name>
</gene>
<comment type="similarity">
    <text evidence="10">Belongs to the class-I aminoacyl-tRNA synthetase family. TyrS type 2 subfamily.</text>
</comment>
<dbReference type="Gene3D" id="1.10.240.10">
    <property type="entry name" value="Tyrosyl-Transfer RNA Synthetase"/>
    <property type="match status" value="1"/>
</dbReference>
<keyword evidence="8 10" id="KW-0030">Aminoacyl-tRNA synthetase</keyword>
<dbReference type="NCBIfam" id="TIGR00234">
    <property type="entry name" value="tyrS"/>
    <property type="match status" value="1"/>
</dbReference>
<evidence type="ECO:0000256" key="11">
    <source>
        <dbReference type="PROSITE-ProRule" id="PRU00182"/>
    </source>
</evidence>
<comment type="subcellular location">
    <subcellularLocation>
        <location evidence="10">Cytoplasm</location>
    </subcellularLocation>
</comment>
<comment type="function">
    <text evidence="10">Catalyzes the attachment of tyrosine to tRNA(Tyr) in a two-step reaction: tyrosine is first activated by ATP to form Tyr-AMP and then transferred to the acceptor end of tRNA(Tyr).</text>
</comment>
<dbReference type="Gene3D" id="3.40.50.620">
    <property type="entry name" value="HUPs"/>
    <property type="match status" value="1"/>
</dbReference>
<evidence type="ECO:0000313" key="13">
    <source>
        <dbReference type="Proteomes" id="UP000664218"/>
    </source>
</evidence>
<dbReference type="HAMAP" id="MF_02007">
    <property type="entry name" value="Tyr_tRNA_synth_type2"/>
    <property type="match status" value="1"/>
</dbReference>
<evidence type="ECO:0000256" key="5">
    <source>
        <dbReference type="ARBA" id="ARBA00022840"/>
    </source>
</evidence>
<dbReference type="PANTHER" id="PTHR11766">
    <property type="entry name" value="TYROSYL-TRNA SYNTHETASE"/>
    <property type="match status" value="1"/>
</dbReference>
<dbReference type="Pfam" id="PF00579">
    <property type="entry name" value="tRNA-synt_1b"/>
    <property type="match status" value="1"/>
</dbReference>
<feature type="short sequence motif" description="'KMSKS' region" evidence="10">
    <location>
        <begin position="225"/>
        <end position="229"/>
    </location>
</feature>
<protein>
    <recommendedName>
        <fullName evidence="10">Tyrosine--tRNA ligase</fullName>
        <ecNumber evidence="10">6.1.1.1</ecNumber>
    </recommendedName>
    <alternativeName>
        <fullName evidence="10">Tyrosyl-tRNA synthetase</fullName>
        <shortName evidence="10">TyrRS</shortName>
    </alternativeName>
</protein>
<dbReference type="InterPro" id="IPR002305">
    <property type="entry name" value="aa-tRNA-synth_Ic"/>
</dbReference>
<feature type="short sequence motif" description="'HIGH' region" evidence="10">
    <location>
        <begin position="41"/>
        <end position="50"/>
    </location>
</feature>
<comment type="caution">
    <text evidence="12">The sequence shown here is derived from an EMBL/GenBank/DDBJ whole genome shotgun (WGS) entry which is preliminary data.</text>
</comment>
<dbReference type="EC" id="6.1.1.1" evidence="10"/>
<evidence type="ECO:0000256" key="1">
    <source>
        <dbReference type="ARBA" id="ARBA00011738"/>
    </source>
</evidence>
<dbReference type="InterPro" id="IPR036986">
    <property type="entry name" value="S4_RNA-bd_sf"/>
</dbReference>
<reference evidence="12" key="1">
    <citation type="submission" date="2021-03" db="EMBL/GenBank/DDBJ databases">
        <title>Proteiniclasticum marinus sp. nov., isolated from tidal flat sediment.</title>
        <authorList>
            <person name="Namirimu T."/>
            <person name="Yang J.-A."/>
            <person name="Yang S.-H."/>
            <person name="Kim Y.-J."/>
            <person name="Kwon K.K."/>
        </authorList>
    </citation>
    <scope>NUCLEOTIDE SEQUENCE</scope>
    <source>
        <strain evidence="12">SCR006</strain>
    </source>
</reference>
<evidence type="ECO:0000256" key="10">
    <source>
        <dbReference type="HAMAP-Rule" id="MF_02007"/>
    </source>
</evidence>
<keyword evidence="7 10" id="KW-0648">Protein biosynthesis</keyword>
<dbReference type="RefSeq" id="WP_207599441.1">
    <property type="nucleotide sequence ID" value="NZ_JAFNJU010000005.1"/>
</dbReference>
<accession>A0A939H628</accession>
<dbReference type="PROSITE" id="PS50889">
    <property type="entry name" value="S4"/>
    <property type="match status" value="1"/>
</dbReference>
<keyword evidence="6 11" id="KW-0694">RNA-binding</keyword>
<evidence type="ECO:0000256" key="9">
    <source>
        <dbReference type="ARBA" id="ARBA00048248"/>
    </source>
</evidence>
<evidence type="ECO:0000256" key="2">
    <source>
        <dbReference type="ARBA" id="ARBA00022490"/>
    </source>
</evidence>
<dbReference type="InterPro" id="IPR024108">
    <property type="entry name" value="Tyr-tRNA-ligase_bac_2"/>
</dbReference>
<comment type="catalytic activity">
    <reaction evidence="9 10">
        <text>tRNA(Tyr) + L-tyrosine + ATP = L-tyrosyl-tRNA(Tyr) + AMP + diphosphate + H(+)</text>
        <dbReference type="Rhea" id="RHEA:10220"/>
        <dbReference type="Rhea" id="RHEA-COMP:9706"/>
        <dbReference type="Rhea" id="RHEA-COMP:9707"/>
        <dbReference type="ChEBI" id="CHEBI:15378"/>
        <dbReference type="ChEBI" id="CHEBI:30616"/>
        <dbReference type="ChEBI" id="CHEBI:33019"/>
        <dbReference type="ChEBI" id="CHEBI:58315"/>
        <dbReference type="ChEBI" id="CHEBI:78442"/>
        <dbReference type="ChEBI" id="CHEBI:78536"/>
        <dbReference type="ChEBI" id="CHEBI:456215"/>
        <dbReference type="EC" id="6.1.1.1"/>
    </reaction>
</comment>
<dbReference type="InterPro" id="IPR001412">
    <property type="entry name" value="aa-tRNA-synth_I_CS"/>
</dbReference>
<keyword evidence="3 10" id="KW-0436">Ligase</keyword>
<keyword evidence="2 10" id="KW-0963">Cytoplasm</keyword>
<dbReference type="InterPro" id="IPR014729">
    <property type="entry name" value="Rossmann-like_a/b/a_fold"/>
</dbReference>
<proteinExistence type="inferred from homology"/>
<keyword evidence="13" id="KW-1185">Reference proteome</keyword>
<dbReference type="SUPFAM" id="SSF52374">
    <property type="entry name" value="Nucleotidylyl transferase"/>
    <property type="match status" value="1"/>
</dbReference>
<evidence type="ECO:0000256" key="3">
    <source>
        <dbReference type="ARBA" id="ARBA00022598"/>
    </source>
</evidence>
<dbReference type="InterPro" id="IPR002307">
    <property type="entry name" value="Tyr-tRNA-ligase"/>
</dbReference>
<evidence type="ECO:0000313" key="12">
    <source>
        <dbReference type="EMBL" id="MBO1264917.1"/>
    </source>
</evidence>
<keyword evidence="4 10" id="KW-0547">Nucleotide-binding</keyword>
<dbReference type="PANTHER" id="PTHR11766:SF1">
    <property type="entry name" value="TYROSINE--TRNA LIGASE"/>
    <property type="match status" value="1"/>
</dbReference>
<dbReference type="SUPFAM" id="SSF55174">
    <property type="entry name" value="Alpha-L RNA-binding motif"/>
    <property type="match status" value="1"/>
</dbReference>
<sequence length="396" mass="44923">MDIEKTMDIVRKGTVEIIGEEELKEKMLSGRVLKIKLGLDPSAPDIHLGHTVVLRKLKAFQDLGHEVHIIIGDFTGMIGDPTGKSASRVQLTREQVIENAKTYTSQIFEILDEEKTMVHFNSSWLRKLTLQNILELTKTTTVARMLEREDFRKRYESHTPIGIHEFLYPLMQAYDSLAIEADVELGGTDQTFNLLMGRTVQKAEDVSPQTVILLPLLEGLDGVQKMSKSLGNYVGIHEDPDTMFSKVMTLPDDLILRYFTLVTDRLPEEILALEKRLETENPRDIKMLLAEEITAMYHDTEKAEAAREKFIRVFTKEEIPEDVKEISISEDGFSLGHVLKEEGLVASFNEYRRLLSQNGISINGDKISSEESLPASGSLLVKVGKRKFIRIHREAQ</sequence>
<feature type="binding site" evidence="10">
    <location>
        <position position="228"/>
    </location>
    <ligand>
        <name>ATP</name>
        <dbReference type="ChEBI" id="CHEBI:30616"/>
    </ligand>
</feature>
<dbReference type="GO" id="GO:0004831">
    <property type="term" value="F:tyrosine-tRNA ligase activity"/>
    <property type="evidence" value="ECO:0007669"/>
    <property type="project" value="UniProtKB-UniRule"/>
</dbReference>
<dbReference type="CDD" id="cd00805">
    <property type="entry name" value="TyrRS_core"/>
    <property type="match status" value="1"/>
</dbReference>
<dbReference type="GO" id="GO:0006437">
    <property type="term" value="P:tyrosyl-tRNA aminoacylation"/>
    <property type="evidence" value="ECO:0007669"/>
    <property type="project" value="UniProtKB-UniRule"/>
</dbReference>
<dbReference type="FunFam" id="3.40.50.620:FF:000061">
    <property type="entry name" value="Tyrosine--tRNA ligase"/>
    <property type="match status" value="1"/>
</dbReference>
<evidence type="ECO:0000256" key="4">
    <source>
        <dbReference type="ARBA" id="ARBA00022741"/>
    </source>
</evidence>